<dbReference type="Proteomes" id="UP000550136">
    <property type="component" value="Unassembled WGS sequence"/>
</dbReference>
<evidence type="ECO:0000313" key="2">
    <source>
        <dbReference type="Proteomes" id="UP000550136"/>
    </source>
</evidence>
<name>A0A7Y2KTC6_SPHPI</name>
<comment type="caution">
    <text evidence="1">The sequence shown here is derived from an EMBL/GenBank/DDBJ whole genome shotgun (WGS) entry which is preliminary data.</text>
</comment>
<gene>
    <name evidence="1" type="ORF">HKX06_20825</name>
</gene>
<reference evidence="1 2" key="1">
    <citation type="submission" date="2020-05" db="EMBL/GenBank/DDBJ databases">
        <title>Draft Genome Sequences of Sphingomonas sp. Isolated from the International Space Station.</title>
        <authorList>
            <person name="Bijlani S."/>
            <person name="Singh N.K."/>
            <person name="Mason C.E."/>
            <person name="Wang C.C."/>
            <person name="Venkateswaran K."/>
        </authorList>
    </citation>
    <scope>NUCLEOTIDE SEQUENCE [LARGE SCALE GENOMIC DNA]</scope>
    <source>
        <strain evidence="1 2">FKI-L5-BR-P1</strain>
    </source>
</reference>
<proteinExistence type="predicted"/>
<dbReference type="RefSeq" id="WP_170171023.1">
    <property type="nucleotide sequence ID" value="NZ_JABEOU010000064.1"/>
</dbReference>
<accession>A0A7Y2KTC6</accession>
<organism evidence="1 2">
    <name type="scientific">Sphingomonas paucimobilis</name>
    <name type="common">Pseudomonas paucimobilis</name>
    <dbReference type="NCBI Taxonomy" id="13689"/>
    <lineage>
        <taxon>Bacteria</taxon>
        <taxon>Pseudomonadati</taxon>
        <taxon>Pseudomonadota</taxon>
        <taxon>Alphaproteobacteria</taxon>
        <taxon>Sphingomonadales</taxon>
        <taxon>Sphingomonadaceae</taxon>
        <taxon>Sphingomonas</taxon>
    </lineage>
</organism>
<dbReference type="EMBL" id="JABEOU010000064">
    <property type="protein sequence ID" value="NNG59789.1"/>
    <property type="molecule type" value="Genomic_DNA"/>
</dbReference>
<dbReference type="AlphaFoldDB" id="A0A7Y2KTC6"/>
<sequence length="391" mass="44248">MRATISFPVGGSHRMEPTWPVKLGERVFNLTVRDGIIKAVSVTFPGVDVSHAPEVAHDETKPIKMSINIAGSYRLRAERDIRAWQAIMAAYINLDIGFDDATMSYNPESIEEEARIQIKEFTSKKTPRQFSGRDEFSIYGRAFLAVEHGYDQIDRMAFYLDAVRAMEAQRPIDAYNNFYLWFESNYGVPFKTKDAVRSLARNQEFVDALKQAAADAESRPNSANTALKACLANPLDVEQLIKEIVLLRGFLRHHSLSNPARWDPANQGRYTEEAQFLGGVAFIIAFPQTIGRTWDVEYGEEFNRQAEEMHCMTEVHAVLTFREEEHTREAGLNLRFPTTQPSPALAKAVLEKVLEAFDEKSPGAQLYGIRARVVPHGPELFRYDLGPGMNR</sequence>
<evidence type="ECO:0000313" key="1">
    <source>
        <dbReference type="EMBL" id="NNG59789.1"/>
    </source>
</evidence>
<protein>
    <submittedName>
        <fullName evidence="1">Uncharacterized protein</fullName>
    </submittedName>
</protein>